<dbReference type="OrthoDB" id="9804328at2"/>
<feature type="binding site" evidence="11">
    <location>
        <position position="336"/>
    </location>
    <ligand>
        <name>L-glutamine</name>
        <dbReference type="ChEBI" id="CHEBI:58359"/>
    </ligand>
</feature>
<feature type="active site" evidence="11">
    <location>
        <position position="376"/>
    </location>
</feature>
<dbReference type="InterPro" id="IPR029062">
    <property type="entry name" value="Class_I_gatase-like"/>
</dbReference>
<keyword evidence="14" id="KW-1185">Reference proteome</keyword>
<sequence>MSHEEDAREDALLLLESGRVFRGRALGARGKVFGEAVFNTSMTGYQEIVTDPSYSGQIVVMTAPQIGNTGINREDIESAKPMCAGFAVREASPLASSWRASGELDEYLRASGIVGIEGIDTRALTRALRTAGAQRAVVASGAHDDEAVAALLAEVREAPHMNGLDLASRVTCAERYQWPPSAPEAAEAARQLSERWLPASTRVGADTREDAGARFHVVAYDFGMKHNILACLARLGCRVTVVPASTSAADALALAPDGVFLSNGPGDPAAVGYAVEAVAELAASGKPLFGICLGHQILALALGASTYKLPFGHHGGNHPVQDLASKRIEISAHNHGFAVAEDSLPETVRCTHRNLYDDTVEGIELVGAPVFGIQYHPEASPGPHDALGVFDRFVDAMASAQGEGGTTT</sequence>
<dbReference type="PRINTS" id="PR00099">
    <property type="entry name" value="CPSGATASE"/>
</dbReference>
<reference evidence="13 14" key="1">
    <citation type="journal article" date="2010" name="Stand. Genomic Sci.">
        <title>Complete genome sequence of Haliangium ochraceum type strain (SMP-2).</title>
        <authorList>
            <consortium name="US DOE Joint Genome Institute (JGI-PGF)"/>
            <person name="Ivanova N."/>
            <person name="Daum C."/>
            <person name="Lang E."/>
            <person name="Abt B."/>
            <person name="Kopitz M."/>
            <person name="Saunders E."/>
            <person name="Lapidus A."/>
            <person name="Lucas S."/>
            <person name="Glavina Del Rio T."/>
            <person name="Nolan M."/>
            <person name="Tice H."/>
            <person name="Copeland A."/>
            <person name="Cheng J.F."/>
            <person name="Chen F."/>
            <person name="Bruce D."/>
            <person name="Goodwin L."/>
            <person name="Pitluck S."/>
            <person name="Mavromatis K."/>
            <person name="Pati A."/>
            <person name="Mikhailova N."/>
            <person name="Chen A."/>
            <person name="Palaniappan K."/>
            <person name="Land M."/>
            <person name="Hauser L."/>
            <person name="Chang Y.J."/>
            <person name="Jeffries C.D."/>
            <person name="Detter J.C."/>
            <person name="Brettin T."/>
            <person name="Rohde M."/>
            <person name="Goker M."/>
            <person name="Bristow J."/>
            <person name="Markowitz V."/>
            <person name="Eisen J.A."/>
            <person name="Hugenholtz P."/>
            <person name="Kyrpides N.C."/>
            <person name="Klenk H.P."/>
        </authorList>
    </citation>
    <scope>NUCLEOTIDE SEQUENCE [LARGE SCALE GENOMIC DNA]</scope>
    <source>
        <strain evidence="14">DSM 14365 / CIP 107738 / JCM 11303 / AJ 13395 / SMP-2</strain>
    </source>
</reference>
<dbReference type="KEGG" id="hoh:Hoch_3947"/>
<dbReference type="Gene3D" id="3.50.30.20">
    <property type="entry name" value="Carbamoyl-phosphate synthase small subunit, N-terminal domain"/>
    <property type="match status" value="1"/>
</dbReference>
<comment type="subunit">
    <text evidence="11">Composed of two chains; the small (or glutamine) chain promotes the hydrolysis of glutamine to ammonia, which is used by the large (or ammonia) chain to synthesize carbamoyl phosphate. Tetramer of heterodimers (alpha,beta)4.</text>
</comment>
<dbReference type="InterPro" id="IPR017926">
    <property type="entry name" value="GATASE"/>
</dbReference>
<dbReference type="UniPathway" id="UPA00068">
    <property type="reaction ID" value="UER00171"/>
</dbReference>
<comment type="catalytic activity">
    <reaction evidence="10 11">
        <text>L-glutamine + H2O = L-glutamate + NH4(+)</text>
        <dbReference type="Rhea" id="RHEA:15889"/>
        <dbReference type="ChEBI" id="CHEBI:15377"/>
        <dbReference type="ChEBI" id="CHEBI:28938"/>
        <dbReference type="ChEBI" id="CHEBI:29985"/>
        <dbReference type="ChEBI" id="CHEBI:58359"/>
    </reaction>
</comment>
<dbReference type="EC" id="6.3.5.5" evidence="11"/>
<dbReference type="PANTHER" id="PTHR43418:SF7">
    <property type="entry name" value="CARBAMOYL-PHOSPHATE SYNTHASE SMALL CHAIN"/>
    <property type="match status" value="1"/>
</dbReference>
<dbReference type="NCBIfam" id="TIGR01368">
    <property type="entry name" value="CPSaseIIsmall"/>
    <property type="match status" value="1"/>
</dbReference>
<keyword evidence="4 11" id="KW-0436">Ligase</keyword>
<dbReference type="GO" id="GO:0006207">
    <property type="term" value="P:'de novo' pyrimidine nucleobase biosynthetic process"/>
    <property type="evidence" value="ECO:0007669"/>
    <property type="project" value="InterPro"/>
</dbReference>
<keyword evidence="5 11" id="KW-0547">Nucleotide-binding</keyword>
<dbReference type="EMBL" id="CP001804">
    <property type="protein sequence ID" value="ACY16446.1"/>
    <property type="molecule type" value="Genomic_DNA"/>
</dbReference>
<keyword evidence="6 11" id="KW-0067">ATP-binding</keyword>
<dbReference type="SMART" id="SM01097">
    <property type="entry name" value="CPSase_sm_chain"/>
    <property type="match status" value="1"/>
</dbReference>
<evidence type="ECO:0000256" key="6">
    <source>
        <dbReference type="ARBA" id="ARBA00022840"/>
    </source>
</evidence>
<feature type="domain" description="Carbamoyl-phosphate synthase small subunit N-terminal" evidence="12">
    <location>
        <begin position="9"/>
        <end position="139"/>
    </location>
</feature>
<dbReference type="GO" id="GO:0006526">
    <property type="term" value="P:L-arginine biosynthetic process"/>
    <property type="evidence" value="ECO:0007669"/>
    <property type="project" value="UniProtKB-UniRule"/>
</dbReference>
<dbReference type="GO" id="GO:0004088">
    <property type="term" value="F:carbamoyl-phosphate synthase (glutamine-hydrolyzing) activity"/>
    <property type="evidence" value="ECO:0007669"/>
    <property type="project" value="UniProtKB-UniRule"/>
</dbReference>
<dbReference type="AlphaFoldDB" id="D0LI67"/>
<dbReference type="SUPFAM" id="SSF52021">
    <property type="entry name" value="Carbamoyl phosphate synthetase, small subunit N-terminal domain"/>
    <property type="match status" value="1"/>
</dbReference>
<dbReference type="NCBIfam" id="NF009475">
    <property type="entry name" value="PRK12838.1"/>
    <property type="match status" value="1"/>
</dbReference>
<evidence type="ECO:0000256" key="4">
    <source>
        <dbReference type="ARBA" id="ARBA00022598"/>
    </source>
</evidence>
<dbReference type="CDD" id="cd01744">
    <property type="entry name" value="GATase1_CPSase"/>
    <property type="match status" value="1"/>
</dbReference>
<dbReference type="PRINTS" id="PR00096">
    <property type="entry name" value="GATASE"/>
</dbReference>
<dbReference type="Proteomes" id="UP000001880">
    <property type="component" value="Chromosome"/>
</dbReference>
<dbReference type="Pfam" id="PF00988">
    <property type="entry name" value="CPSase_sm_chain"/>
    <property type="match status" value="1"/>
</dbReference>
<feature type="binding site" evidence="11">
    <location>
        <position position="53"/>
    </location>
    <ligand>
        <name>L-glutamine</name>
        <dbReference type="ChEBI" id="CHEBI:58359"/>
    </ligand>
</feature>
<comment type="pathway">
    <text evidence="2 11">Amino-acid biosynthesis; L-arginine biosynthesis; carbamoyl phosphate from bicarbonate: step 1/1.</text>
</comment>
<feature type="binding site" evidence="11">
    <location>
        <position position="296"/>
    </location>
    <ligand>
        <name>L-glutamine</name>
        <dbReference type="ChEBI" id="CHEBI:58359"/>
    </ligand>
</feature>
<dbReference type="SUPFAM" id="SSF52317">
    <property type="entry name" value="Class I glutamine amidotransferase-like"/>
    <property type="match status" value="1"/>
</dbReference>
<feature type="binding site" evidence="11">
    <location>
        <position position="334"/>
    </location>
    <ligand>
        <name>L-glutamine</name>
        <dbReference type="ChEBI" id="CHEBI:58359"/>
    </ligand>
</feature>
<evidence type="ECO:0000259" key="12">
    <source>
        <dbReference type="SMART" id="SM01097"/>
    </source>
</evidence>
<evidence type="ECO:0000256" key="8">
    <source>
        <dbReference type="ARBA" id="ARBA00022975"/>
    </source>
</evidence>
<accession>D0LI67</accession>
<dbReference type="HOGENOM" id="CLU_035901_2_1_7"/>
<dbReference type="Gene3D" id="3.40.50.880">
    <property type="match status" value="1"/>
</dbReference>
<dbReference type="Pfam" id="PF00117">
    <property type="entry name" value="GATase"/>
    <property type="match status" value="1"/>
</dbReference>
<keyword evidence="8 11" id="KW-0665">Pyrimidine biosynthesis</keyword>
<comment type="function">
    <text evidence="11">Small subunit of the glutamine-dependent carbamoyl phosphate synthetase (CPSase). CPSase catalyzes the formation of carbamoyl phosphate from the ammonia moiety of glutamine, carbonate, and phosphate donated by ATP, constituting the first step of 2 biosynthetic pathways, one leading to arginine and/or urea and the other to pyrimidine nucleotides. The small subunit (glutamine amidotransferase) binds and cleaves glutamine to supply the large subunit with the substrate ammonia.</text>
</comment>
<gene>
    <name evidence="11" type="primary">carA</name>
    <name evidence="13" type="ordered locus">Hoch_3947</name>
</gene>
<feature type="binding site" evidence="11">
    <location>
        <position position="264"/>
    </location>
    <ligand>
        <name>L-glutamine</name>
        <dbReference type="ChEBI" id="CHEBI:58359"/>
    </ligand>
</feature>
<dbReference type="InterPro" id="IPR050472">
    <property type="entry name" value="Anth_synth/Amidotransfase"/>
</dbReference>
<name>D0LI67_HALO1</name>
<dbReference type="InterPro" id="IPR035686">
    <property type="entry name" value="CPSase_GATase1"/>
</dbReference>
<feature type="active site" description="Nucleophile" evidence="11">
    <location>
        <position position="292"/>
    </location>
</feature>
<comment type="pathway">
    <text evidence="1 11">Pyrimidine metabolism; UMP biosynthesis via de novo pathway; (S)-dihydroorotate from bicarbonate: step 1/3.</text>
</comment>
<evidence type="ECO:0000256" key="7">
    <source>
        <dbReference type="ARBA" id="ARBA00022962"/>
    </source>
</evidence>
<feature type="binding site" evidence="11">
    <location>
        <position position="293"/>
    </location>
    <ligand>
        <name>L-glutamine</name>
        <dbReference type="ChEBI" id="CHEBI:58359"/>
    </ligand>
</feature>
<comment type="similarity">
    <text evidence="3 11">Belongs to the CarA family.</text>
</comment>
<proteinExistence type="inferred from homology"/>
<keyword evidence="11" id="KW-0028">Amino-acid biosynthesis</keyword>
<feature type="binding site" evidence="11">
    <location>
        <position position="337"/>
    </location>
    <ligand>
        <name>L-glutamine</name>
        <dbReference type="ChEBI" id="CHEBI:58359"/>
    </ligand>
</feature>
<evidence type="ECO:0000256" key="5">
    <source>
        <dbReference type="ARBA" id="ARBA00022741"/>
    </source>
</evidence>
<organism evidence="13 14">
    <name type="scientific">Haliangium ochraceum (strain DSM 14365 / JCM 11303 / SMP-2)</name>
    <dbReference type="NCBI Taxonomy" id="502025"/>
    <lineage>
        <taxon>Bacteria</taxon>
        <taxon>Pseudomonadati</taxon>
        <taxon>Myxococcota</taxon>
        <taxon>Polyangia</taxon>
        <taxon>Haliangiales</taxon>
        <taxon>Kofleriaceae</taxon>
        <taxon>Haliangium</taxon>
    </lineage>
</organism>
<keyword evidence="7 11" id="KW-0315">Glutamine amidotransferase</keyword>
<evidence type="ECO:0000256" key="1">
    <source>
        <dbReference type="ARBA" id="ARBA00004812"/>
    </source>
</evidence>
<dbReference type="InterPro" id="IPR002474">
    <property type="entry name" value="CarbamoylP_synth_ssu_N"/>
</dbReference>
<protein>
    <recommendedName>
        <fullName evidence="11">Carbamoyl phosphate synthase small chain</fullName>
        <ecNumber evidence="11">6.3.5.5</ecNumber>
    </recommendedName>
    <alternativeName>
        <fullName evidence="11">Carbamoyl phosphate synthetase glutamine chain</fullName>
    </alternativeName>
</protein>
<dbReference type="UniPathway" id="UPA00070">
    <property type="reaction ID" value="UER00115"/>
</dbReference>
<dbReference type="RefSeq" id="WP_012829045.1">
    <property type="nucleotide sequence ID" value="NC_013440.1"/>
</dbReference>
<evidence type="ECO:0000313" key="13">
    <source>
        <dbReference type="EMBL" id="ACY16446.1"/>
    </source>
</evidence>
<dbReference type="PRINTS" id="PR00097">
    <property type="entry name" value="ANTSNTHASEII"/>
</dbReference>
<keyword evidence="11" id="KW-0055">Arginine biosynthesis</keyword>
<evidence type="ECO:0000256" key="2">
    <source>
        <dbReference type="ARBA" id="ARBA00005077"/>
    </source>
</evidence>
<dbReference type="GO" id="GO:0044205">
    <property type="term" value="P:'de novo' UMP biosynthetic process"/>
    <property type="evidence" value="ECO:0007669"/>
    <property type="project" value="UniProtKB-UniRule"/>
</dbReference>
<dbReference type="STRING" id="502025.Hoch_3947"/>
<comment type="catalytic activity">
    <reaction evidence="9 11">
        <text>hydrogencarbonate + L-glutamine + 2 ATP + H2O = carbamoyl phosphate + L-glutamate + 2 ADP + phosphate + 2 H(+)</text>
        <dbReference type="Rhea" id="RHEA:18633"/>
        <dbReference type="ChEBI" id="CHEBI:15377"/>
        <dbReference type="ChEBI" id="CHEBI:15378"/>
        <dbReference type="ChEBI" id="CHEBI:17544"/>
        <dbReference type="ChEBI" id="CHEBI:29985"/>
        <dbReference type="ChEBI" id="CHEBI:30616"/>
        <dbReference type="ChEBI" id="CHEBI:43474"/>
        <dbReference type="ChEBI" id="CHEBI:58228"/>
        <dbReference type="ChEBI" id="CHEBI:58359"/>
        <dbReference type="ChEBI" id="CHEBI:456216"/>
        <dbReference type="EC" id="6.3.5.5"/>
    </reaction>
</comment>
<dbReference type="PROSITE" id="PS51273">
    <property type="entry name" value="GATASE_TYPE_1"/>
    <property type="match status" value="1"/>
</dbReference>
<dbReference type="HAMAP" id="MF_01209">
    <property type="entry name" value="CPSase_S_chain"/>
    <property type="match status" value="1"/>
</dbReference>
<dbReference type="InterPro" id="IPR006274">
    <property type="entry name" value="CarbamoylP_synth_ssu"/>
</dbReference>
<evidence type="ECO:0000256" key="9">
    <source>
        <dbReference type="ARBA" id="ARBA00048816"/>
    </source>
</evidence>
<dbReference type="GO" id="GO:0006541">
    <property type="term" value="P:glutamine metabolic process"/>
    <property type="evidence" value="ECO:0007669"/>
    <property type="project" value="InterPro"/>
</dbReference>
<dbReference type="InterPro" id="IPR036480">
    <property type="entry name" value="CarbP_synth_ssu_N_sf"/>
</dbReference>
<evidence type="ECO:0000313" key="14">
    <source>
        <dbReference type="Proteomes" id="UP000001880"/>
    </source>
</evidence>
<dbReference type="eggNOG" id="COG0505">
    <property type="taxonomic scope" value="Bacteria"/>
</dbReference>
<evidence type="ECO:0000256" key="10">
    <source>
        <dbReference type="ARBA" id="ARBA00049285"/>
    </source>
</evidence>
<feature type="binding site" evidence="11">
    <location>
        <position position="266"/>
    </location>
    <ligand>
        <name>L-glutamine</name>
        <dbReference type="ChEBI" id="CHEBI:58359"/>
    </ligand>
</feature>
<dbReference type="PANTHER" id="PTHR43418">
    <property type="entry name" value="MULTIFUNCTIONAL TRYPTOPHAN BIOSYNTHESIS PROTEIN-RELATED"/>
    <property type="match status" value="1"/>
</dbReference>
<feature type="active site" evidence="11">
    <location>
        <position position="378"/>
    </location>
</feature>
<feature type="region of interest" description="CPSase" evidence="11">
    <location>
        <begin position="1"/>
        <end position="215"/>
    </location>
</feature>
<dbReference type="GO" id="GO:0005524">
    <property type="term" value="F:ATP binding"/>
    <property type="evidence" value="ECO:0007669"/>
    <property type="project" value="UniProtKB-UniRule"/>
</dbReference>
<evidence type="ECO:0000256" key="3">
    <source>
        <dbReference type="ARBA" id="ARBA00007800"/>
    </source>
</evidence>
<dbReference type="FunFam" id="3.50.30.20:FF:000001">
    <property type="entry name" value="Carbamoyl-phosphate synthase small chain"/>
    <property type="match status" value="1"/>
</dbReference>
<evidence type="ECO:0000256" key="11">
    <source>
        <dbReference type="HAMAP-Rule" id="MF_01209"/>
    </source>
</evidence>
<dbReference type="GO" id="GO:0004359">
    <property type="term" value="F:glutaminase activity"/>
    <property type="evidence" value="ECO:0007669"/>
    <property type="project" value="RHEA"/>
</dbReference>